<name>A0A5J4S5W2_9ZZZZ</name>
<dbReference type="PANTHER" id="PTHR22925:SF3">
    <property type="entry name" value="GLYCOSYL HYDROLASE FAMILY PROTEIN 43"/>
    <property type="match status" value="1"/>
</dbReference>
<dbReference type="AlphaFoldDB" id="A0A5J4S5W2"/>
<keyword evidence="4" id="KW-0456">Lyase</keyword>
<evidence type="ECO:0000256" key="3">
    <source>
        <dbReference type="ARBA" id="ARBA00022801"/>
    </source>
</evidence>
<evidence type="ECO:0000259" key="6">
    <source>
        <dbReference type="Pfam" id="PF05426"/>
    </source>
</evidence>
<dbReference type="InterPro" id="IPR006710">
    <property type="entry name" value="Glyco_hydro_43"/>
</dbReference>
<keyword evidence="5" id="KW-0326">Glycosidase</keyword>
<protein>
    <recommendedName>
        <fullName evidence="6">Alginate lyase domain-containing protein</fullName>
    </recommendedName>
</protein>
<dbReference type="GO" id="GO:0005975">
    <property type="term" value="P:carbohydrate metabolic process"/>
    <property type="evidence" value="ECO:0007669"/>
    <property type="project" value="InterPro"/>
</dbReference>
<keyword evidence="2" id="KW-0732">Signal</keyword>
<sequence>MKFIKTNILFSVIFCLCPLFVVNAQFVHPGILHAREDLERIKEKTSKQEEPWKSGYDLFLQDSRASYKYKMQGPFKIIGRGTHPTALPKKEVDDDCMAAYYNALQWTITGNKLHADKAIEILNGYAYNCKEITGRDKQLMGLNAFIFVNAAEILAHTSSGWKEKDIEQCRKWLRDVYYPVLMDYATFANGNWDLACMKAIIGIGVFLDDKEIFNHAVNYFSQGEGNGRLTHYLINENGQCQESGRDQSHTQLGIGCLAEVCEVAYKQGLDLYKEFNYRLLKGYEYTAKYNLGYDVPFQEYTDKTGKYHHLKLADHDRGKFRGVYEIAYNHYVERKKMAMPYTEQVIKKTRPEGIPWTADHSGYGTLLFALSSGQSAPVSFQPGAIWPDEQGVHINAHGGGILLYNDTYYWFGEHKTAGKGGNVAVVGTHCYSSKDLYNWKDEGIPLSVAPEGSGSDIESGCVLERPKVIYNAKTKKFVMYFHLELKGKGYSAARTGIAVSDKITGPYQFLKSLRPNAGIWPVNLTEAQRTSTVTSNDVKDFTSSEKDDAIIEGLYVRRDFQTGQMSRDMTLYVDDDQKAYHIYASEENKTLQIAELTDDYLDYTGKYYRIDPAGWNEAPALFKRNGKYFMITSGCTGWRSNPARVLTADKIVGPWTRHPDNPAIGQDAETTFHSQSTFILPAPGKKDTFIFMADRWIPDNAIDGRYIWLPIMFENGLPVLKWFDQWDLNTFDALFSPLKGEQQTKSPSGI</sequence>
<reference evidence="7" key="1">
    <citation type="submission" date="2019-03" db="EMBL/GenBank/DDBJ databases">
        <title>Single cell metagenomics reveals metabolic interactions within the superorganism composed of flagellate Streblomastix strix and complex community of Bacteroidetes bacteria on its surface.</title>
        <authorList>
            <person name="Treitli S.C."/>
            <person name="Kolisko M."/>
            <person name="Husnik F."/>
            <person name="Keeling P."/>
            <person name="Hampl V."/>
        </authorList>
    </citation>
    <scope>NUCLEOTIDE SEQUENCE</scope>
    <source>
        <strain evidence="7">STM</strain>
    </source>
</reference>
<evidence type="ECO:0000256" key="1">
    <source>
        <dbReference type="ARBA" id="ARBA00009865"/>
    </source>
</evidence>
<accession>A0A5J4S5W2</accession>
<dbReference type="SUPFAM" id="SSF75005">
    <property type="entry name" value="Arabinanase/levansucrase/invertase"/>
    <property type="match status" value="1"/>
</dbReference>
<dbReference type="Gene3D" id="1.50.10.100">
    <property type="entry name" value="Chondroitin AC/alginate lyase"/>
    <property type="match status" value="1"/>
</dbReference>
<dbReference type="PANTHER" id="PTHR22925">
    <property type="entry name" value="GLYCOSYL HYDROLASE 43 FAMILY MEMBER"/>
    <property type="match status" value="1"/>
</dbReference>
<dbReference type="GO" id="GO:0016829">
    <property type="term" value="F:lyase activity"/>
    <property type="evidence" value="ECO:0007669"/>
    <property type="project" value="UniProtKB-KW"/>
</dbReference>
<dbReference type="GO" id="GO:0042597">
    <property type="term" value="C:periplasmic space"/>
    <property type="evidence" value="ECO:0007669"/>
    <property type="project" value="InterPro"/>
</dbReference>
<dbReference type="GO" id="GO:0004553">
    <property type="term" value="F:hydrolase activity, hydrolyzing O-glycosyl compounds"/>
    <property type="evidence" value="ECO:0007669"/>
    <property type="project" value="InterPro"/>
</dbReference>
<dbReference type="Gene3D" id="2.115.10.20">
    <property type="entry name" value="Glycosyl hydrolase domain, family 43"/>
    <property type="match status" value="1"/>
</dbReference>
<comment type="caution">
    <text evidence="7">The sequence shown here is derived from an EMBL/GenBank/DDBJ whole genome shotgun (WGS) entry which is preliminary data.</text>
</comment>
<dbReference type="InterPro" id="IPR008397">
    <property type="entry name" value="Alginate_lyase_dom"/>
</dbReference>
<evidence type="ECO:0000256" key="2">
    <source>
        <dbReference type="ARBA" id="ARBA00022729"/>
    </source>
</evidence>
<proteinExistence type="inferred from homology"/>
<evidence type="ECO:0000256" key="4">
    <source>
        <dbReference type="ARBA" id="ARBA00023239"/>
    </source>
</evidence>
<dbReference type="SUPFAM" id="SSF48230">
    <property type="entry name" value="Chondroitin AC/alginate lyase"/>
    <property type="match status" value="1"/>
</dbReference>
<dbReference type="InterPro" id="IPR023296">
    <property type="entry name" value="Glyco_hydro_beta-prop_sf"/>
</dbReference>
<dbReference type="InterPro" id="IPR008929">
    <property type="entry name" value="Chondroitin_lyas"/>
</dbReference>
<dbReference type="CDD" id="cd18825">
    <property type="entry name" value="GH43_CtGH43-like"/>
    <property type="match status" value="1"/>
</dbReference>
<keyword evidence="3" id="KW-0378">Hydrolase</keyword>
<evidence type="ECO:0000313" key="7">
    <source>
        <dbReference type="EMBL" id="KAA6340753.1"/>
    </source>
</evidence>
<evidence type="ECO:0000256" key="5">
    <source>
        <dbReference type="ARBA" id="ARBA00023295"/>
    </source>
</evidence>
<feature type="domain" description="Alginate lyase" evidence="6">
    <location>
        <begin position="90"/>
        <end position="289"/>
    </location>
</feature>
<dbReference type="EMBL" id="SNRY01000436">
    <property type="protein sequence ID" value="KAA6340753.1"/>
    <property type="molecule type" value="Genomic_DNA"/>
</dbReference>
<comment type="similarity">
    <text evidence="1">Belongs to the glycosyl hydrolase 43 family.</text>
</comment>
<dbReference type="Pfam" id="PF05426">
    <property type="entry name" value="Alginate_lyase"/>
    <property type="match status" value="1"/>
</dbReference>
<dbReference type="Pfam" id="PF04616">
    <property type="entry name" value="Glyco_hydro_43"/>
    <property type="match status" value="1"/>
</dbReference>
<gene>
    <name evidence="7" type="ORF">EZS27_011395</name>
</gene>
<organism evidence="7">
    <name type="scientific">termite gut metagenome</name>
    <dbReference type="NCBI Taxonomy" id="433724"/>
    <lineage>
        <taxon>unclassified sequences</taxon>
        <taxon>metagenomes</taxon>
        <taxon>organismal metagenomes</taxon>
    </lineage>
</organism>